<accession>A0A0V1PQ19</accession>
<comment type="caution">
    <text evidence="1">The sequence shown here is derived from an EMBL/GenBank/DDBJ whole genome shotgun (WGS) entry which is preliminary data.</text>
</comment>
<dbReference type="AlphaFoldDB" id="A0A0V1PQ19"/>
<keyword evidence="2" id="KW-1185">Reference proteome</keyword>
<organism evidence="1 2">
    <name type="scientific">Debaryomyces fabryi</name>
    <dbReference type="NCBI Taxonomy" id="58627"/>
    <lineage>
        <taxon>Eukaryota</taxon>
        <taxon>Fungi</taxon>
        <taxon>Dikarya</taxon>
        <taxon>Ascomycota</taxon>
        <taxon>Saccharomycotina</taxon>
        <taxon>Pichiomycetes</taxon>
        <taxon>Debaryomycetaceae</taxon>
        <taxon>Debaryomyces</taxon>
    </lineage>
</organism>
<dbReference type="EMBL" id="LMYN01000403">
    <property type="protein sequence ID" value="KRZ98255.1"/>
    <property type="molecule type" value="Genomic_DNA"/>
</dbReference>
<dbReference type="GeneID" id="26842993"/>
<evidence type="ECO:0000313" key="2">
    <source>
        <dbReference type="Proteomes" id="UP000054251"/>
    </source>
</evidence>
<proteinExistence type="predicted"/>
<evidence type="ECO:0000313" key="1">
    <source>
        <dbReference type="EMBL" id="KRZ98255.1"/>
    </source>
</evidence>
<name>A0A0V1PQ19_9ASCO</name>
<sequence>MFQYPVNVTEHYDDDRYPSKGAPVSPSKYPWGDVQKYLNCVKGDYTIYTYEPQVEKGEPLSTIIGSQAERVAAGNLLLCIRRQVICLSCIWVRDIL</sequence>
<reference evidence="1 2" key="1">
    <citation type="submission" date="2015-11" db="EMBL/GenBank/DDBJ databases">
        <title>The genome of Debaryomyces fabryi.</title>
        <authorList>
            <person name="Tafer H."/>
            <person name="Lopandic K."/>
        </authorList>
    </citation>
    <scope>NUCLEOTIDE SEQUENCE [LARGE SCALE GENOMIC DNA]</scope>
    <source>
        <strain evidence="1 2">CBS 789</strain>
    </source>
</reference>
<dbReference type="Proteomes" id="UP000054251">
    <property type="component" value="Unassembled WGS sequence"/>
</dbReference>
<protein>
    <submittedName>
        <fullName evidence="1">Uncharacterized protein</fullName>
    </submittedName>
</protein>
<dbReference type="RefSeq" id="XP_015464358.1">
    <property type="nucleotide sequence ID" value="XM_015614813.1"/>
</dbReference>
<gene>
    <name evidence="1" type="ORF">AC631_05984</name>
</gene>